<accession>A0ABZ2LGQ4</accession>
<gene>
    <name evidence="2" type="ORF">LVJ94_16075</name>
</gene>
<sequence>MPLVRARCQACEKPLGDPPHFPISVVCAACGLTNSVPFGADGQPANFDVAFDANRLFRWLASARVAMARGAVGVALGACSHCSSALVVSSRQAMRLPCPHCQTPVEGPAGALLIDQWPEPFMLVSGGSTLQAEYRISVLEDRAGIGAGCAACGTPTPPNDPSTHCPRCNAVTWVERPGPSEDPAPRRVQLAVRIDGTRDGQSFRAVLPVIQGEQSLRRDIAHGSNVSSGSRLMGLTGVGCAVLFAGSLLLCVLIGILVHVLT</sequence>
<evidence type="ECO:0000256" key="1">
    <source>
        <dbReference type="SAM" id="Phobius"/>
    </source>
</evidence>
<keyword evidence="1" id="KW-0812">Transmembrane</keyword>
<dbReference type="Proteomes" id="UP001374803">
    <property type="component" value="Chromosome"/>
</dbReference>
<keyword evidence="1" id="KW-1133">Transmembrane helix</keyword>
<feature type="transmembrane region" description="Helical" evidence="1">
    <location>
        <begin position="232"/>
        <end position="261"/>
    </location>
</feature>
<dbReference type="RefSeq" id="WP_394838420.1">
    <property type="nucleotide sequence ID" value="NZ_CP089929.1"/>
</dbReference>
<evidence type="ECO:0000313" key="3">
    <source>
        <dbReference type="Proteomes" id="UP001374803"/>
    </source>
</evidence>
<organism evidence="2 3">
    <name type="scientific">Pendulispora rubella</name>
    <dbReference type="NCBI Taxonomy" id="2741070"/>
    <lineage>
        <taxon>Bacteria</taxon>
        <taxon>Pseudomonadati</taxon>
        <taxon>Myxococcota</taxon>
        <taxon>Myxococcia</taxon>
        <taxon>Myxococcales</taxon>
        <taxon>Sorangiineae</taxon>
        <taxon>Pendulisporaceae</taxon>
        <taxon>Pendulispora</taxon>
    </lineage>
</organism>
<name>A0ABZ2LGQ4_9BACT</name>
<reference evidence="2" key="1">
    <citation type="submission" date="2021-12" db="EMBL/GenBank/DDBJ databases">
        <title>Discovery of the Pendulisporaceae a myxobacterial family with distinct sporulation behavior and unique specialized metabolism.</title>
        <authorList>
            <person name="Garcia R."/>
            <person name="Popoff A."/>
            <person name="Bader C.D."/>
            <person name="Loehr J."/>
            <person name="Walesch S."/>
            <person name="Walt C."/>
            <person name="Boldt J."/>
            <person name="Bunk B."/>
            <person name="Haeckl F.J.F.P.J."/>
            <person name="Gunesch A.P."/>
            <person name="Birkelbach J."/>
            <person name="Nuebel U."/>
            <person name="Pietschmann T."/>
            <person name="Bach T."/>
            <person name="Mueller R."/>
        </authorList>
    </citation>
    <scope>NUCLEOTIDE SEQUENCE</scope>
    <source>
        <strain evidence="2">MSr11367</strain>
    </source>
</reference>
<protein>
    <submittedName>
        <fullName evidence="2">Uncharacterized protein</fullName>
    </submittedName>
</protein>
<proteinExistence type="predicted"/>
<dbReference type="EMBL" id="CP089983">
    <property type="protein sequence ID" value="WXB08744.1"/>
    <property type="molecule type" value="Genomic_DNA"/>
</dbReference>
<keyword evidence="1" id="KW-0472">Membrane</keyword>
<evidence type="ECO:0000313" key="2">
    <source>
        <dbReference type="EMBL" id="WXB08744.1"/>
    </source>
</evidence>
<keyword evidence="3" id="KW-1185">Reference proteome</keyword>